<dbReference type="GO" id="GO:0009820">
    <property type="term" value="P:alkaloid metabolic process"/>
    <property type="evidence" value="ECO:0007669"/>
    <property type="project" value="InterPro"/>
</dbReference>
<evidence type="ECO:0000313" key="3">
    <source>
        <dbReference type="EMBL" id="TFL07771.1"/>
    </source>
</evidence>
<dbReference type="EMBL" id="ML178814">
    <property type="protein sequence ID" value="TFL07771.1"/>
    <property type="molecule type" value="Genomic_DNA"/>
</dbReference>
<keyword evidence="4" id="KW-1185">Reference proteome</keyword>
<dbReference type="GO" id="GO:0016765">
    <property type="term" value="F:transferase activity, transferring alkyl or aryl (other than methyl) groups"/>
    <property type="evidence" value="ECO:0007669"/>
    <property type="project" value="InterPro"/>
</dbReference>
<dbReference type="PANTHER" id="PTHR40627:SF4">
    <property type="entry name" value="PRENYLTRANSFERASE ASQH1-RELATED"/>
    <property type="match status" value="1"/>
</dbReference>
<dbReference type="AlphaFoldDB" id="A0A5C3R439"/>
<dbReference type="InterPro" id="IPR033964">
    <property type="entry name" value="ABBA"/>
</dbReference>
<evidence type="ECO:0000313" key="4">
    <source>
        <dbReference type="Proteomes" id="UP000305067"/>
    </source>
</evidence>
<sequence length="507" mass="57306">MNTLVKDERYIAQIHRESVQPVNIDFSADPSYENVAAVVHSLLGIDYEINSNEELNPVKPSGTLVYDWLSQILQFKSSQSKFFWKRFDCPYASKLQMANYTFEAQTKLLVFIFARLAGILGPDVKPNTNTMLTADGSTCEGSWLSILFNLESISFLIQTSQVTPSGEKPDLGDVNRDPRNVGFLRSTKVLQYVMSTEGGLGLVVVDDDNKLTWLRHLEKFVFSKDEDPDSDYVPPGTGFYLGLIALPSGLIALKSYYQCPAASAKHAYKSPLYVNDKDFSPLAPLVAAMHPSLVAQFQVMLNYFGGLEDRLKPLFHMLSVDIAAPEKNRLKIYFQTIIGLSFNDVKRNFTLGGRLDTPQMHESLELMEILWNELLPQTPSTMISWLPINSFLWYYELSVNASNPAPKGYFPAHHLCKNDLEICKVNEKFYKHPAVNITGPTNGKHGKGWVAREIQKAYIHRPLETRAGITTWITFGHKHRTGFEMMAYFSSEQWAEEYDGHDSDIIG</sequence>
<protein>
    <submittedName>
        <fullName evidence="3">Tryptophan dimethylallyltransferase-domain-containing protein</fullName>
    </submittedName>
</protein>
<gene>
    <name evidence="3" type="ORF">BDV98DRAFT_600029</name>
</gene>
<dbReference type="OrthoDB" id="3354387at2759"/>
<dbReference type="Pfam" id="PF11991">
    <property type="entry name" value="Trp_DMAT"/>
    <property type="match status" value="1"/>
</dbReference>
<comment type="similarity">
    <text evidence="1">Belongs to the tryptophan dimethylallyltransferase family.</text>
</comment>
<proteinExistence type="inferred from homology"/>
<dbReference type="InterPro" id="IPR017795">
    <property type="entry name" value="ABBA_NscD-like"/>
</dbReference>
<dbReference type="Proteomes" id="UP000305067">
    <property type="component" value="Unassembled WGS sequence"/>
</dbReference>
<evidence type="ECO:0000256" key="1">
    <source>
        <dbReference type="ARBA" id="ARBA00010209"/>
    </source>
</evidence>
<dbReference type="SFLD" id="SFLDS00036">
    <property type="entry name" value="Aromatic_Prenyltransferase"/>
    <property type="match status" value="1"/>
</dbReference>
<keyword evidence="2 3" id="KW-0808">Transferase</keyword>
<organism evidence="3 4">
    <name type="scientific">Pterulicium gracile</name>
    <dbReference type="NCBI Taxonomy" id="1884261"/>
    <lineage>
        <taxon>Eukaryota</taxon>
        <taxon>Fungi</taxon>
        <taxon>Dikarya</taxon>
        <taxon>Basidiomycota</taxon>
        <taxon>Agaricomycotina</taxon>
        <taxon>Agaricomycetes</taxon>
        <taxon>Agaricomycetidae</taxon>
        <taxon>Agaricales</taxon>
        <taxon>Pleurotineae</taxon>
        <taxon>Pterulaceae</taxon>
        <taxon>Pterulicium</taxon>
    </lineage>
</organism>
<name>A0A5C3R439_9AGAR</name>
<accession>A0A5C3R439</accession>
<reference evidence="3 4" key="1">
    <citation type="journal article" date="2019" name="Nat. Ecol. Evol.">
        <title>Megaphylogeny resolves global patterns of mushroom evolution.</title>
        <authorList>
            <person name="Varga T."/>
            <person name="Krizsan K."/>
            <person name="Foldi C."/>
            <person name="Dima B."/>
            <person name="Sanchez-Garcia M."/>
            <person name="Sanchez-Ramirez S."/>
            <person name="Szollosi G.J."/>
            <person name="Szarkandi J.G."/>
            <person name="Papp V."/>
            <person name="Albert L."/>
            <person name="Andreopoulos W."/>
            <person name="Angelini C."/>
            <person name="Antonin V."/>
            <person name="Barry K.W."/>
            <person name="Bougher N.L."/>
            <person name="Buchanan P."/>
            <person name="Buyck B."/>
            <person name="Bense V."/>
            <person name="Catcheside P."/>
            <person name="Chovatia M."/>
            <person name="Cooper J."/>
            <person name="Damon W."/>
            <person name="Desjardin D."/>
            <person name="Finy P."/>
            <person name="Geml J."/>
            <person name="Haridas S."/>
            <person name="Hughes K."/>
            <person name="Justo A."/>
            <person name="Karasinski D."/>
            <person name="Kautmanova I."/>
            <person name="Kiss B."/>
            <person name="Kocsube S."/>
            <person name="Kotiranta H."/>
            <person name="LaButti K.M."/>
            <person name="Lechner B.E."/>
            <person name="Liimatainen K."/>
            <person name="Lipzen A."/>
            <person name="Lukacs Z."/>
            <person name="Mihaltcheva S."/>
            <person name="Morgado L.N."/>
            <person name="Niskanen T."/>
            <person name="Noordeloos M.E."/>
            <person name="Ohm R.A."/>
            <person name="Ortiz-Santana B."/>
            <person name="Ovrebo C."/>
            <person name="Racz N."/>
            <person name="Riley R."/>
            <person name="Savchenko A."/>
            <person name="Shiryaev A."/>
            <person name="Soop K."/>
            <person name="Spirin V."/>
            <person name="Szebenyi C."/>
            <person name="Tomsovsky M."/>
            <person name="Tulloss R.E."/>
            <person name="Uehling J."/>
            <person name="Grigoriev I.V."/>
            <person name="Vagvolgyi C."/>
            <person name="Papp T."/>
            <person name="Martin F.M."/>
            <person name="Miettinen O."/>
            <person name="Hibbett D.S."/>
            <person name="Nagy L.G."/>
        </authorList>
    </citation>
    <scope>NUCLEOTIDE SEQUENCE [LARGE SCALE GENOMIC DNA]</scope>
    <source>
        <strain evidence="3 4">CBS 309.79</strain>
    </source>
</reference>
<dbReference type="PANTHER" id="PTHR40627">
    <property type="entry name" value="INDOLE PRENYLTRANSFERASE TDIB-RELATED"/>
    <property type="match status" value="1"/>
</dbReference>
<evidence type="ECO:0000256" key="2">
    <source>
        <dbReference type="ARBA" id="ARBA00022679"/>
    </source>
</evidence>